<dbReference type="Gene3D" id="1.10.260.40">
    <property type="entry name" value="lambda repressor-like DNA-binding domains"/>
    <property type="match status" value="1"/>
</dbReference>
<dbReference type="EMBL" id="RZTZ01000002">
    <property type="protein sequence ID" value="RVT65296.1"/>
    <property type="molecule type" value="Genomic_DNA"/>
</dbReference>
<feature type="coiled-coil region" evidence="1">
    <location>
        <begin position="130"/>
        <end position="157"/>
    </location>
</feature>
<accession>A0A3S2X4V1</accession>
<dbReference type="InterPro" id="IPR001387">
    <property type="entry name" value="Cro/C1-type_HTH"/>
</dbReference>
<evidence type="ECO:0000256" key="1">
    <source>
        <dbReference type="SAM" id="Coils"/>
    </source>
</evidence>
<gene>
    <name evidence="3" type="ORF">EM808_07250</name>
</gene>
<evidence type="ECO:0000313" key="3">
    <source>
        <dbReference type="EMBL" id="RVT65296.1"/>
    </source>
</evidence>
<dbReference type="AlphaFoldDB" id="A0A3S2X4V1"/>
<dbReference type="Proteomes" id="UP000288024">
    <property type="component" value="Unassembled WGS sequence"/>
</dbReference>
<evidence type="ECO:0000259" key="2">
    <source>
        <dbReference type="PROSITE" id="PS50943"/>
    </source>
</evidence>
<feature type="domain" description="HTH cro/C1-type" evidence="2">
    <location>
        <begin position="10"/>
        <end position="65"/>
    </location>
</feature>
<dbReference type="RefSeq" id="WP_127737515.1">
    <property type="nucleotide sequence ID" value="NZ_RZTZ01000002.1"/>
</dbReference>
<keyword evidence="1" id="KW-0175">Coiled coil</keyword>
<sequence>MSINNFGRDIKALRTNRKIGSRELSRLIGKAETYISQLERGLIKKPDYDTAYDIVKHLGWDENKIEGILDKLYQIKSTERIAAEAAVANQNEARAAAIEEMWLQRQVDIDSDPVYLEKNRLTPDMINFESEWMQELIDKLEEQNEEIKMELSFNIEKNAKTFESVLNNLHSLLTSMRKDRKNFNFFVDLFKNDLSILSEESKDRILITIKEEVKKA</sequence>
<protein>
    <submittedName>
        <fullName evidence="3">XRE family transcriptional regulator</fullName>
    </submittedName>
</protein>
<dbReference type="InterPro" id="IPR010982">
    <property type="entry name" value="Lambda_DNA-bd_dom_sf"/>
</dbReference>
<comment type="caution">
    <text evidence="3">The sequence shown here is derived from an EMBL/GenBank/DDBJ whole genome shotgun (WGS) entry which is preliminary data.</text>
</comment>
<dbReference type="Pfam" id="PF12844">
    <property type="entry name" value="HTH_19"/>
    <property type="match status" value="1"/>
</dbReference>
<name>A0A3S2X4V1_9BACI</name>
<keyword evidence="4" id="KW-1185">Reference proteome</keyword>
<reference evidence="3 4" key="1">
    <citation type="submission" date="2019-01" db="EMBL/GenBank/DDBJ databases">
        <title>Bacillus sp. M5HDSG1-1, whole genome shotgun sequence.</title>
        <authorList>
            <person name="Tuo L."/>
        </authorList>
    </citation>
    <scope>NUCLEOTIDE SEQUENCE [LARGE SCALE GENOMIC DNA]</scope>
    <source>
        <strain evidence="3 4">M5HDSG1-1</strain>
    </source>
</reference>
<dbReference type="CDD" id="cd00093">
    <property type="entry name" value="HTH_XRE"/>
    <property type="match status" value="1"/>
</dbReference>
<dbReference type="GO" id="GO:0003677">
    <property type="term" value="F:DNA binding"/>
    <property type="evidence" value="ECO:0007669"/>
    <property type="project" value="InterPro"/>
</dbReference>
<dbReference type="PROSITE" id="PS50943">
    <property type="entry name" value="HTH_CROC1"/>
    <property type="match status" value="1"/>
</dbReference>
<dbReference type="SMART" id="SM00530">
    <property type="entry name" value="HTH_XRE"/>
    <property type="match status" value="1"/>
</dbReference>
<proteinExistence type="predicted"/>
<evidence type="ECO:0000313" key="4">
    <source>
        <dbReference type="Proteomes" id="UP000288024"/>
    </source>
</evidence>
<dbReference type="SUPFAM" id="SSF47413">
    <property type="entry name" value="lambda repressor-like DNA-binding domains"/>
    <property type="match status" value="1"/>
</dbReference>
<organism evidence="3 4">
    <name type="scientific">Niallia taxi</name>
    <dbReference type="NCBI Taxonomy" id="2499688"/>
    <lineage>
        <taxon>Bacteria</taxon>
        <taxon>Bacillati</taxon>
        <taxon>Bacillota</taxon>
        <taxon>Bacilli</taxon>
        <taxon>Bacillales</taxon>
        <taxon>Bacillaceae</taxon>
        <taxon>Niallia</taxon>
    </lineage>
</organism>